<dbReference type="EMBL" id="JAIZAY010000008">
    <property type="protein sequence ID" value="KAJ8037517.1"/>
    <property type="molecule type" value="Genomic_DNA"/>
</dbReference>
<dbReference type="Proteomes" id="UP001152320">
    <property type="component" value="Chromosome 8"/>
</dbReference>
<evidence type="ECO:0000313" key="2">
    <source>
        <dbReference type="Proteomes" id="UP001152320"/>
    </source>
</evidence>
<proteinExistence type="predicted"/>
<gene>
    <name evidence="1" type="ORF">HOLleu_18349</name>
</gene>
<keyword evidence="2" id="KW-1185">Reference proteome</keyword>
<organism evidence="1 2">
    <name type="scientific">Holothuria leucospilota</name>
    <name type="common">Black long sea cucumber</name>
    <name type="synonym">Mertensiothuria leucospilota</name>
    <dbReference type="NCBI Taxonomy" id="206669"/>
    <lineage>
        <taxon>Eukaryota</taxon>
        <taxon>Metazoa</taxon>
        <taxon>Echinodermata</taxon>
        <taxon>Eleutherozoa</taxon>
        <taxon>Echinozoa</taxon>
        <taxon>Holothuroidea</taxon>
        <taxon>Aspidochirotacea</taxon>
        <taxon>Aspidochirotida</taxon>
        <taxon>Holothuriidae</taxon>
        <taxon>Holothuria</taxon>
    </lineage>
</organism>
<reference evidence="1" key="1">
    <citation type="submission" date="2021-10" db="EMBL/GenBank/DDBJ databases">
        <title>Tropical sea cucumber genome reveals ecological adaptation and Cuvierian tubules defense mechanism.</title>
        <authorList>
            <person name="Chen T."/>
        </authorList>
    </citation>
    <scope>NUCLEOTIDE SEQUENCE</scope>
    <source>
        <strain evidence="1">Nanhai2018</strain>
        <tissue evidence="1">Muscle</tissue>
    </source>
</reference>
<protein>
    <submittedName>
        <fullName evidence="1">Uncharacterized protein</fullName>
    </submittedName>
</protein>
<dbReference type="AlphaFoldDB" id="A0A9Q1C2Q5"/>
<accession>A0A9Q1C2Q5</accession>
<name>A0A9Q1C2Q5_HOLLE</name>
<comment type="caution">
    <text evidence="1">The sequence shown here is derived from an EMBL/GenBank/DDBJ whole genome shotgun (WGS) entry which is preliminary data.</text>
</comment>
<sequence>MIVPIIIYQVLLTCVLQRFLILINMPATELCLQIRSDIKTQPIFLDCHSH</sequence>
<evidence type="ECO:0000313" key="1">
    <source>
        <dbReference type="EMBL" id="KAJ8037517.1"/>
    </source>
</evidence>